<dbReference type="InterPro" id="IPR011006">
    <property type="entry name" value="CheY-like_superfamily"/>
</dbReference>
<dbReference type="PROSITE" id="PS50110">
    <property type="entry name" value="RESPONSE_REGULATORY"/>
    <property type="match status" value="1"/>
</dbReference>
<dbReference type="PANTHER" id="PTHR44591:SF14">
    <property type="entry name" value="PROTEIN PILG"/>
    <property type="match status" value="1"/>
</dbReference>
<reference evidence="5 6" key="1">
    <citation type="journal article" date="2015" name="Nature">
        <title>rRNA introns, odd ribosomes, and small enigmatic genomes across a large radiation of phyla.</title>
        <authorList>
            <person name="Brown C.T."/>
            <person name="Hug L.A."/>
            <person name="Thomas B.C."/>
            <person name="Sharon I."/>
            <person name="Castelle C.J."/>
            <person name="Singh A."/>
            <person name="Wilkins M.J."/>
            <person name="Williams K.H."/>
            <person name="Banfield J.F."/>
        </authorList>
    </citation>
    <scope>NUCLEOTIDE SEQUENCE [LARGE SCALE GENOMIC DNA]</scope>
</reference>
<sequence>MNPNIKVLIVDDDVFLLDMYSIKFKESGFSVEIAKNGEDALAKAKSLNPDIILLDIVMPKMDGFDVLREIKQNNIAPNAVIFILTNLGQKEDVDRGLKLGANDYIVKAHFTPSEVVAKVRSFLGPRQSDDFHL</sequence>
<dbReference type="SMART" id="SM00448">
    <property type="entry name" value="REC"/>
    <property type="match status" value="1"/>
</dbReference>
<dbReference type="InterPro" id="IPR050595">
    <property type="entry name" value="Bact_response_regulator"/>
</dbReference>
<keyword evidence="1 3" id="KW-0597">Phosphoprotein</keyword>
<keyword evidence="2" id="KW-0902">Two-component regulatory system</keyword>
<evidence type="ECO:0000313" key="6">
    <source>
        <dbReference type="Proteomes" id="UP000033977"/>
    </source>
</evidence>
<feature type="domain" description="Response regulatory" evidence="4">
    <location>
        <begin position="6"/>
        <end position="122"/>
    </location>
</feature>
<evidence type="ECO:0000256" key="3">
    <source>
        <dbReference type="PROSITE-ProRule" id="PRU00169"/>
    </source>
</evidence>
<dbReference type="Proteomes" id="UP000033977">
    <property type="component" value="Unassembled WGS sequence"/>
</dbReference>
<dbReference type="InterPro" id="IPR001789">
    <property type="entry name" value="Sig_transdc_resp-reg_receiver"/>
</dbReference>
<keyword evidence="5" id="KW-0238">DNA-binding</keyword>
<dbReference type="GO" id="GO:0000160">
    <property type="term" value="P:phosphorelay signal transduction system"/>
    <property type="evidence" value="ECO:0007669"/>
    <property type="project" value="UniProtKB-KW"/>
</dbReference>
<dbReference type="GO" id="GO:0003677">
    <property type="term" value="F:DNA binding"/>
    <property type="evidence" value="ECO:0007669"/>
    <property type="project" value="UniProtKB-KW"/>
</dbReference>
<dbReference type="CDD" id="cd17574">
    <property type="entry name" value="REC_OmpR"/>
    <property type="match status" value="1"/>
</dbReference>
<evidence type="ECO:0000256" key="2">
    <source>
        <dbReference type="ARBA" id="ARBA00023012"/>
    </source>
</evidence>
<dbReference type="PANTHER" id="PTHR44591">
    <property type="entry name" value="STRESS RESPONSE REGULATOR PROTEIN 1"/>
    <property type="match status" value="1"/>
</dbReference>
<organism evidence="5 6">
    <name type="scientific">Candidatus Giovannonibacteria bacterium GW2011_GWB1_44_23</name>
    <dbReference type="NCBI Taxonomy" id="1618652"/>
    <lineage>
        <taxon>Bacteria</taxon>
        <taxon>Candidatus Giovannoniibacteriota</taxon>
    </lineage>
</organism>
<evidence type="ECO:0000256" key="1">
    <source>
        <dbReference type="ARBA" id="ARBA00022553"/>
    </source>
</evidence>
<feature type="modified residue" description="4-aspartylphosphate" evidence="3">
    <location>
        <position position="55"/>
    </location>
</feature>
<dbReference type="EMBL" id="LCIN01000002">
    <property type="protein sequence ID" value="KKT57630.1"/>
    <property type="molecule type" value="Genomic_DNA"/>
</dbReference>
<dbReference type="Gene3D" id="3.40.50.2300">
    <property type="match status" value="1"/>
</dbReference>
<protein>
    <submittedName>
        <fullName evidence="5">Two-component DNA-binding response regulator</fullName>
    </submittedName>
</protein>
<name>A0A0G1IEL1_9BACT</name>
<dbReference type="Pfam" id="PF00072">
    <property type="entry name" value="Response_reg"/>
    <property type="match status" value="1"/>
</dbReference>
<dbReference type="AlphaFoldDB" id="A0A0G1IEL1"/>
<dbReference type="SUPFAM" id="SSF52172">
    <property type="entry name" value="CheY-like"/>
    <property type="match status" value="1"/>
</dbReference>
<evidence type="ECO:0000313" key="5">
    <source>
        <dbReference type="EMBL" id="KKT57630.1"/>
    </source>
</evidence>
<proteinExistence type="predicted"/>
<gene>
    <name evidence="5" type="ORF">UW49_C0002G0026</name>
</gene>
<evidence type="ECO:0000259" key="4">
    <source>
        <dbReference type="PROSITE" id="PS50110"/>
    </source>
</evidence>
<accession>A0A0G1IEL1</accession>
<comment type="caution">
    <text evidence="5">The sequence shown here is derived from an EMBL/GenBank/DDBJ whole genome shotgun (WGS) entry which is preliminary data.</text>
</comment>